<comment type="caution">
    <text evidence="3">The sequence shown here is derived from an EMBL/GenBank/DDBJ whole genome shotgun (WGS) entry which is preliminary data.</text>
</comment>
<protein>
    <recommendedName>
        <fullName evidence="5">Transmembrane protein</fullName>
    </recommendedName>
</protein>
<gene>
    <name evidence="3" type="ORF">ACHAWU_010246</name>
</gene>
<evidence type="ECO:0000313" key="3">
    <source>
        <dbReference type="EMBL" id="KAL3769642.1"/>
    </source>
</evidence>
<feature type="region of interest" description="Disordered" evidence="1">
    <location>
        <begin position="96"/>
        <end position="125"/>
    </location>
</feature>
<proteinExistence type="predicted"/>
<organism evidence="3 4">
    <name type="scientific">Discostella pseudostelligera</name>
    <dbReference type="NCBI Taxonomy" id="259834"/>
    <lineage>
        <taxon>Eukaryota</taxon>
        <taxon>Sar</taxon>
        <taxon>Stramenopiles</taxon>
        <taxon>Ochrophyta</taxon>
        <taxon>Bacillariophyta</taxon>
        <taxon>Coscinodiscophyceae</taxon>
        <taxon>Thalassiosirophycidae</taxon>
        <taxon>Stephanodiscales</taxon>
        <taxon>Stephanodiscaceae</taxon>
        <taxon>Discostella</taxon>
    </lineage>
</organism>
<reference evidence="3 4" key="1">
    <citation type="submission" date="2024-10" db="EMBL/GenBank/DDBJ databases">
        <title>Updated reference genomes for cyclostephanoid diatoms.</title>
        <authorList>
            <person name="Roberts W.R."/>
            <person name="Alverson A.J."/>
        </authorList>
    </citation>
    <scope>NUCLEOTIDE SEQUENCE [LARGE SCALE GENOMIC DNA]</scope>
    <source>
        <strain evidence="3 4">AJA232-27</strain>
    </source>
</reference>
<accession>A0ABD3N4Z9</accession>
<feature type="region of interest" description="Disordered" evidence="1">
    <location>
        <begin position="53"/>
        <end position="73"/>
    </location>
</feature>
<feature type="signal peptide" evidence="2">
    <location>
        <begin position="1"/>
        <end position="32"/>
    </location>
</feature>
<feature type="compositionally biased region" description="Basic and acidic residues" evidence="1">
    <location>
        <begin position="56"/>
        <end position="66"/>
    </location>
</feature>
<dbReference type="Proteomes" id="UP001530293">
    <property type="component" value="Unassembled WGS sequence"/>
</dbReference>
<evidence type="ECO:0000256" key="1">
    <source>
        <dbReference type="SAM" id="MobiDB-lite"/>
    </source>
</evidence>
<evidence type="ECO:0008006" key="5">
    <source>
        <dbReference type="Google" id="ProtNLM"/>
    </source>
</evidence>
<sequence length="207" mass="23248">MHIRRHRKSAVGIAMVLMLICAILSVLPNASGAFSKRAVATLDDLIDLGPSISSHDPIDGQSKEDDIQSINSSPTSKINRKLRVVSSDKDEIKTQSYYVSEPSKSSSKPTTSDNTTSMAGSATDSISPHRPLFPKSVWFIVFFLYHLRRCAKKRQPTYEVNWFVKSVDCRLDHYGVEEYERDFLSVDGSNYGSMSKWDGEESNKYDV</sequence>
<dbReference type="AlphaFoldDB" id="A0ABD3N4Z9"/>
<evidence type="ECO:0000313" key="4">
    <source>
        <dbReference type="Proteomes" id="UP001530293"/>
    </source>
</evidence>
<feature type="compositionally biased region" description="Low complexity" evidence="1">
    <location>
        <begin position="96"/>
        <end position="117"/>
    </location>
</feature>
<keyword evidence="2" id="KW-0732">Signal</keyword>
<name>A0ABD3N4Z9_9STRA</name>
<feature type="chain" id="PRO_5044750681" description="Transmembrane protein" evidence="2">
    <location>
        <begin position="33"/>
        <end position="207"/>
    </location>
</feature>
<keyword evidence="4" id="KW-1185">Reference proteome</keyword>
<dbReference type="EMBL" id="JALLBG020000053">
    <property type="protein sequence ID" value="KAL3769642.1"/>
    <property type="molecule type" value="Genomic_DNA"/>
</dbReference>
<evidence type="ECO:0000256" key="2">
    <source>
        <dbReference type="SAM" id="SignalP"/>
    </source>
</evidence>